<gene>
    <name evidence="1" type="ORF">EZS28_026704</name>
</gene>
<protein>
    <submittedName>
        <fullName evidence="1">Uncharacterized protein</fullName>
    </submittedName>
</protein>
<dbReference type="Proteomes" id="UP000324800">
    <property type="component" value="Unassembled WGS sequence"/>
</dbReference>
<organism evidence="1 2">
    <name type="scientific">Streblomastix strix</name>
    <dbReference type="NCBI Taxonomy" id="222440"/>
    <lineage>
        <taxon>Eukaryota</taxon>
        <taxon>Metamonada</taxon>
        <taxon>Preaxostyla</taxon>
        <taxon>Oxymonadida</taxon>
        <taxon>Streblomastigidae</taxon>
        <taxon>Streblomastix</taxon>
    </lineage>
</organism>
<proteinExistence type="predicted"/>
<dbReference type="EMBL" id="SNRW01009595">
    <property type="protein sequence ID" value="KAA6377768.1"/>
    <property type="molecule type" value="Genomic_DNA"/>
</dbReference>
<comment type="caution">
    <text evidence="1">The sequence shown here is derived from an EMBL/GenBank/DDBJ whole genome shotgun (WGS) entry which is preliminary data.</text>
</comment>
<evidence type="ECO:0000313" key="2">
    <source>
        <dbReference type="Proteomes" id="UP000324800"/>
    </source>
</evidence>
<name>A0A5J4V4S9_9EUKA</name>
<reference evidence="1 2" key="1">
    <citation type="submission" date="2019-03" db="EMBL/GenBank/DDBJ databases">
        <title>Single cell metagenomics reveals metabolic interactions within the superorganism composed of flagellate Streblomastix strix and complex community of Bacteroidetes bacteria on its surface.</title>
        <authorList>
            <person name="Treitli S.C."/>
            <person name="Kolisko M."/>
            <person name="Husnik F."/>
            <person name="Keeling P."/>
            <person name="Hampl V."/>
        </authorList>
    </citation>
    <scope>NUCLEOTIDE SEQUENCE [LARGE SCALE GENOMIC DNA]</scope>
    <source>
        <strain evidence="1">ST1C</strain>
    </source>
</reference>
<evidence type="ECO:0000313" key="1">
    <source>
        <dbReference type="EMBL" id="KAA6377768.1"/>
    </source>
</evidence>
<accession>A0A5J4V4S9</accession>
<sequence length="66" mass="7415">MLRALGGAALIKENQQKVINLQILSQLSKQTPVLHIILRVSIPLQIISFITELSWNTLRLKSPVNI</sequence>
<dbReference type="AlphaFoldDB" id="A0A5J4V4S9"/>